<evidence type="ECO:0000256" key="1">
    <source>
        <dbReference type="SAM" id="MobiDB-lite"/>
    </source>
</evidence>
<evidence type="ECO:0008006" key="4">
    <source>
        <dbReference type="Google" id="ProtNLM"/>
    </source>
</evidence>
<feature type="region of interest" description="Disordered" evidence="1">
    <location>
        <begin position="519"/>
        <end position="551"/>
    </location>
</feature>
<evidence type="ECO:0000313" key="2">
    <source>
        <dbReference type="EMBL" id="KAK4461952.1"/>
    </source>
</evidence>
<proteinExistence type="predicted"/>
<feature type="compositionally biased region" description="Pro residues" evidence="1">
    <location>
        <begin position="180"/>
        <end position="197"/>
    </location>
</feature>
<sequence length="706" mass="77979">MAPPNGVTVKLDNPPRRTAPVFPVVPAIPLTYTQRPVKKQTPAPPVVASSVQNTAQEAPDPSIPNGHHERQKADPMGPEHTSAGEGRDTNTPSPVPPSNSDSVQSATSSAVLTPPTVVSGGHAEGSIPHPSALPLSQSSFRDAPRVAQTNSPTSLNTVSAAPTPHQAPGPSNPISEYPPVLGPAPGLPLPAPQPFVPNRPAFHQVHPSNGGVVSGVFPESNEHPFQHPNHFRAAAHHQYPGHPAAFDNFSMSHINHSNHHGPPTPHSFQGSQSSAQAEEQSYSRHPAMNARSSYPAQRMAPPPPEINYPFQQEETMDFLRQQYHDDALRDCYLSVQFVANKDFWDHPEYSRLDFSLNFPGHRLMFARSPLLMGVMKQQGMKERIQLRVSDEYVRPDVFRYVLDTLYGWYWLDRPFPSGLPYRDPRDEFKTALSYISTARYLRLGSLEVAAAHRASMLLDWATIETAARFISESVMFSAPAASSGSMVFINAVVGWLARNFPSNFVIDINAGNSGFPRLPPSLSSPLRKGEAHSRQPSKAKVQMPRDSRIPSNPRLSLISFGEIPSFEDQPSLPSLFPNTGYSQAPRPEHTILSRILLNLPFEILKVVVEHPYLAELQGEYARDQRLAMVTKIIEAREALRSRAVDKTNEQLELFHKRLETASKDAEVLTKEDHWVNTMGFKEEVFSGDIPFLVRTWTVGQSDSGLS</sequence>
<evidence type="ECO:0000313" key="3">
    <source>
        <dbReference type="Proteomes" id="UP001321749"/>
    </source>
</evidence>
<feature type="region of interest" description="Disordered" evidence="1">
    <location>
        <begin position="245"/>
        <end position="301"/>
    </location>
</feature>
<dbReference type="AlphaFoldDB" id="A0AAV9HMT0"/>
<feature type="compositionally biased region" description="Low complexity" evidence="1">
    <location>
        <begin position="267"/>
        <end position="280"/>
    </location>
</feature>
<feature type="compositionally biased region" description="Polar residues" evidence="1">
    <location>
        <begin position="147"/>
        <end position="160"/>
    </location>
</feature>
<feature type="region of interest" description="Disordered" evidence="1">
    <location>
        <begin position="1"/>
        <end position="203"/>
    </location>
</feature>
<dbReference type="EMBL" id="MU864980">
    <property type="protein sequence ID" value="KAK4461952.1"/>
    <property type="molecule type" value="Genomic_DNA"/>
</dbReference>
<comment type="caution">
    <text evidence="2">The sequence shown here is derived from an EMBL/GenBank/DDBJ whole genome shotgun (WGS) entry which is preliminary data.</text>
</comment>
<name>A0AAV9HMT0_9PEZI</name>
<organism evidence="2 3">
    <name type="scientific">Cladorrhinum samala</name>
    <dbReference type="NCBI Taxonomy" id="585594"/>
    <lineage>
        <taxon>Eukaryota</taxon>
        <taxon>Fungi</taxon>
        <taxon>Dikarya</taxon>
        <taxon>Ascomycota</taxon>
        <taxon>Pezizomycotina</taxon>
        <taxon>Sordariomycetes</taxon>
        <taxon>Sordariomycetidae</taxon>
        <taxon>Sordariales</taxon>
        <taxon>Podosporaceae</taxon>
        <taxon>Cladorrhinum</taxon>
    </lineage>
</organism>
<reference evidence="2" key="1">
    <citation type="journal article" date="2023" name="Mol. Phylogenet. Evol.">
        <title>Genome-scale phylogeny and comparative genomics of the fungal order Sordariales.</title>
        <authorList>
            <person name="Hensen N."/>
            <person name="Bonometti L."/>
            <person name="Westerberg I."/>
            <person name="Brannstrom I.O."/>
            <person name="Guillou S."/>
            <person name="Cros-Aarteil S."/>
            <person name="Calhoun S."/>
            <person name="Haridas S."/>
            <person name="Kuo A."/>
            <person name="Mondo S."/>
            <person name="Pangilinan J."/>
            <person name="Riley R."/>
            <person name="LaButti K."/>
            <person name="Andreopoulos B."/>
            <person name="Lipzen A."/>
            <person name="Chen C."/>
            <person name="Yan M."/>
            <person name="Daum C."/>
            <person name="Ng V."/>
            <person name="Clum A."/>
            <person name="Steindorff A."/>
            <person name="Ohm R.A."/>
            <person name="Martin F."/>
            <person name="Silar P."/>
            <person name="Natvig D.O."/>
            <person name="Lalanne C."/>
            <person name="Gautier V."/>
            <person name="Ament-Velasquez S.L."/>
            <person name="Kruys A."/>
            <person name="Hutchinson M.I."/>
            <person name="Powell A.J."/>
            <person name="Barry K."/>
            <person name="Miller A.N."/>
            <person name="Grigoriev I.V."/>
            <person name="Debuchy R."/>
            <person name="Gladieux P."/>
            <person name="Hiltunen Thoren M."/>
            <person name="Johannesson H."/>
        </authorList>
    </citation>
    <scope>NUCLEOTIDE SEQUENCE</scope>
    <source>
        <strain evidence="2">PSN324</strain>
    </source>
</reference>
<keyword evidence="3" id="KW-1185">Reference proteome</keyword>
<reference evidence="2" key="2">
    <citation type="submission" date="2023-06" db="EMBL/GenBank/DDBJ databases">
        <authorList>
            <consortium name="Lawrence Berkeley National Laboratory"/>
            <person name="Mondo S.J."/>
            <person name="Hensen N."/>
            <person name="Bonometti L."/>
            <person name="Westerberg I."/>
            <person name="Brannstrom I.O."/>
            <person name="Guillou S."/>
            <person name="Cros-Aarteil S."/>
            <person name="Calhoun S."/>
            <person name="Haridas S."/>
            <person name="Kuo A."/>
            <person name="Pangilinan J."/>
            <person name="Riley R."/>
            <person name="Labutti K."/>
            <person name="Andreopoulos B."/>
            <person name="Lipzen A."/>
            <person name="Chen C."/>
            <person name="Yanf M."/>
            <person name="Daum C."/>
            <person name="Ng V."/>
            <person name="Clum A."/>
            <person name="Steindorff A."/>
            <person name="Ohm R."/>
            <person name="Martin F."/>
            <person name="Silar P."/>
            <person name="Natvig D."/>
            <person name="Lalanne C."/>
            <person name="Gautier V."/>
            <person name="Ament-Velasquez S.L."/>
            <person name="Kruys A."/>
            <person name="Hutchinson M.I."/>
            <person name="Powell A.J."/>
            <person name="Barry K."/>
            <person name="Miller A.N."/>
            <person name="Grigoriev I.V."/>
            <person name="Debuchy R."/>
            <person name="Gladieux P."/>
            <person name="Thoren M.H."/>
            <person name="Johannesson H."/>
        </authorList>
    </citation>
    <scope>NUCLEOTIDE SEQUENCE</scope>
    <source>
        <strain evidence="2">PSN324</strain>
    </source>
</reference>
<dbReference type="Proteomes" id="UP001321749">
    <property type="component" value="Unassembled WGS sequence"/>
</dbReference>
<gene>
    <name evidence="2" type="ORF">QBC42DRAFT_85961</name>
</gene>
<accession>A0AAV9HMT0</accession>
<protein>
    <recommendedName>
        <fullName evidence="4">BTB domain-containing protein</fullName>
    </recommendedName>
</protein>